<proteinExistence type="predicted"/>
<reference evidence="4" key="2">
    <citation type="submission" date="2025-08" db="UniProtKB">
        <authorList>
            <consortium name="Ensembl"/>
        </authorList>
    </citation>
    <scope>IDENTIFICATION</scope>
</reference>
<organism evidence="4 5">
    <name type="scientific">Poecilia formosa</name>
    <name type="common">Amazon molly</name>
    <name type="synonym">Limia formosa</name>
    <dbReference type="NCBI Taxonomy" id="48698"/>
    <lineage>
        <taxon>Eukaryota</taxon>
        <taxon>Metazoa</taxon>
        <taxon>Chordata</taxon>
        <taxon>Craniata</taxon>
        <taxon>Vertebrata</taxon>
        <taxon>Euteleostomi</taxon>
        <taxon>Actinopterygii</taxon>
        <taxon>Neopterygii</taxon>
        <taxon>Teleostei</taxon>
        <taxon>Neoteleostei</taxon>
        <taxon>Acanthomorphata</taxon>
        <taxon>Ovalentaria</taxon>
        <taxon>Atherinomorphae</taxon>
        <taxon>Cyprinodontiformes</taxon>
        <taxon>Poeciliidae</taxon>
        <taxon>Poeciliinae</taxon>
        <taxon>Poecilia</taxon>
    </lineage>
</organism>
<dbReference type="OrthoDB" id="341259at2759"/>
<protein>
    <submittedName>
        <fullName evidence="4">NF-kappa-B inhibitor zeta-like</fullName>
    </submittedName>
</protein>
<dbReference type="PROSITE" id="PS50297">
    <property type="entry name" value="ANK_REP_REGION"/>
    <property type="match status" value="2"/>
</dbReference>
<evidence type="ECO:0000313" key="5">
    <source>
        <dbReference type="Proteomes" id="UP000028760"/>
    </source>
</evidence>
<keyword evidence="1" id="KW-0677">Repeat</keyword>
<reference evidence="4" key="3">
    <citation type="submission" date="2025-09" db="UniProtKB">
        <authorList>
            <consortium name="Ensembl"/>
        </authorList>
    </citation>
    <scope>IDENTIFICATION</scope>
</reference>
<dbReference type="CTD" id="64332"/>
<dbReference type="SUPFAM" id="SSF48403">
    <property type="entry name" value="Ankyrin repeat"/>
    <property type="match status" value="1"/>
</dbReference>
<feature type="repeat" description="ANK" evidence="3">
    <location>
        <begin position="473"/>
        <end position="505"/>
    </location>
</feature>
<evidence type="ECO:0000256" key="1">
    <source>
        <dbReference type="ARBA" id="ARBA00022737"/>
    </source>
</evidence>
<dbReference type="GO" id="GO:0005634">
    <property type="term" value="C:nucleus"/>
    <property type="evidence" value="ECO:0007669"/>
    <property type="project" value="TreeGrafter"/>
</dbReference>
<evidence type="ECO:0000256" key="3">
    <source>
        <dbReference type="PROSITE-ProRule" id="PRU00023"/>
    </source>
</evidence>
<sequence>MFISIKILFSTLQKMSESPHTPNILKTEFYCSVQMSSSCMWEGKSLLQEDWLAGRRSLSQQLNKTSLLTLSCLNQLAVCAALLIQREIEPYSTDFTLQDLSCFKCATELLDPSANQEVGPGVEPVENKRRCFSDGINKTVSMLDHGGINLMAGQVLSASFKFSPNTEGCMIFDAKPQAPLQHLHRKTTVKELLIMRRQKWNSEQKWNLEPKLKSPKYEPIAADMSPQMATSPTSLHLNSTACFIPNLPENAVMGLQEMPVQLPAQEHDVPASGVKMTLFHWQIQQEAKKAEGLSPEQLCMQDSDGDTFLHIAVAQGRRALSYVLAAKMARYGSLDVKEHNGQTALQIAVATNQHLIISDLLSHGAQINIRDLWGRSPLHVCAEKGHYLSLQSICKTLAGRGPSIDVEMFNYDGLTPLHAAVLSHNAVVKEVRHLENPCPFMISELAHRRRRFVECVRTLMHMGASYGTKDLKSGRTCLHMAAEEANIELLHLFLEQPMSLAVVNVKTFSGNTALHIVSSLQNYRNQVEAVKLLMRKGADSGMRNFENELPCQLVPEGSVGEKVRQILKGKYGQV</sequence>
<dbReference type="Ensembl" id="ENSPFOT00000023916.1">
    <property type="protein sequence ID" value="ENSPFOP00000026638.1"/>
    <property type="gene ID" value="ENSPFOG00000021772.1"/>
</dbReference>
<dbReference type="OMA" id="SMLDHGG"/>
<reference evidence="5" key="1">
    <citation type="submission" date="2013-10" db="EMBL/GenBank/DDBJ databases">
        <authorList>
            <person name="Schartl M."/>
            <person name="Warren W."/>
        </authorList>
    </citation>
    <scope>NUCLEOTIDE SEQUENCE [LARGE SCALE GENOMIC DNA]</scope>
    <source>
        <strain evidence="5">female</strain>
    </source>
</reference>
<dbReference type="SMART" id="SM00248">
    <property type="entry name" value="ANK"/>
    <property type="match status" value="7"/>
</dbReference>
<dbReference type="Proteomes" id="UP000028760">
    <property type="component" value="Unassembled WGS sequence"/>
</dbReference>
<name>A0A096M5E7_POEFO</name>
<dbReference type="Gene3D" id="1.25.40.20">
    <property type="entry name" value="Ankyrin repeat-containing domain"/>
    <property type="match status" value="1"/>
</dbReference>
<dbReference type="AlphaFoldDB" id="A0A096M5E7"/>
<dbReference type="GeneTree" id="ENSGT00940000153695"/>
<dbReference type="PROSITE" id="PS50088">
    <property type="entry name" value="ANK_REPEAT"/>
    <property type="match status" value="3"/>
</dbReference>
<keyword evidence="2 3" id="KW-0040">ANK repeat</keyword>
<dbReference type="InterPro" id="IPR002110">
    <property type="entry name" value="Ankyrin_rpt"/>
</dbReference>
<dbReference type="STRING" id="48698.ENSPFOP00000026638"/>
<dbReference type="FunFam" id="1.25.40.20:FF:000097">
    <property type="entry name" value="NF-kappa-B inhibitor zeta isoform X1"/>
    <property type="match status" value="1"/>
</dbReference>
<dbReference type="PANTHER" id="PTHR24124:SF5">
    <property type="entry name" value="NF-KAPPA-B INHIBITOR ZETA"/>
    <property type="match status" value="1"/>
</dbReference>
<dbReference type="PANTHER" id="PTHR24124">
    <property type="entry name" value="ANKYRIN REPEAT FAMILY A"/>
    <property type="match status" value="1"/>
</dbReference>
<accession>A0A096M5E7</accession>
<dbReference type="RefSeq" id="XP_007541418.2">
    <property type="nucleotide sequence ID" value="XM_007541356.2"/>
</dbReference>
<dbReference type="GeneID" id="103130062"/>
<dbReference type="GO" id="GO:0010468">
    <property type="term" value="P:regulation of gene expression"/>
    <property type="evidence" value="ECO:0007669"/>
    <property type="project" value="TreeGrafter"/>
</dbReference>
<keyword evidence="5" id="KW-1185">Reference proteome</keyword>
<dbReference type="KEGG" id="pfor:103130062"/>
<evidence type="ECO:0000256" key="2">
    <source>
        <dbReference type="ARBA" id="ARBA00023043"/>
    </source>
</evidence>
<dbReference type="EMBL" id="AYCK01022027">
    <property type="status" value="NOT_ANNOTATED_CDS"/>
    <property type="molecule type" value="Genomic_DNA"/>
</dbReference>
<dbReference type="InterPro" id="IPR036770">
    <property type="entry name" value="Ankyrin_rpt-contain_sf"/>
</dbReference>
<dbReference type="Pfam" id="PF12796">
    <property type="entry name" value="Ank_2"/>
    <property type="match status" value="2"/>
</dbReference>
<feature type="repeat" description="ANK" evidence="3">
    <location>
        <begin position="340"/>
        <end position="372"/>
    </location>
</feature>
<evidence type="ECO:0000313" key="4">
    <source>
        <dbReference type="Ensembl" id="ENSPFOP00000026638.1"/>
    </source>
</evidence>
<dbReference type="eggNOG" id="KOG0504">
    <property type="taxonomic scope" value="Eukaryota"/>
</dbReference>
<feature type="repeat" description="ANK" evidence="3">
    <location>
        <begin position="509"/>
        <end position="545"/>
    </location>
</feature>